<evidence type="ECO:0000313" key="1">
    <source>
        <dbReference type="EMBL" id="MDO9711477.1"/>
    </source>
</evidence>
<keyword evidence="2" id="KW-1185">Reference proteome</keyword>
<reference evidence="1 2" key="1">
    <citation type="submission" date="2023-08" db="EMBL/GenBank/DDBJ databases">
        <title>The draft genome sequence of Paracraurococcus sp. LOR1-02.</title>
        <authorList>
            <person name="Kingkaew E."/>
            <person name="Tanasupawat S."/>
        </authorList>
    </citation>
    <scope>NUCLEOTIDE SEQUENCE [LARGE SCALE GENOMIC DNA]</scope>
    <source>
        <strain evidence="1 2">LOR1-02</strain>
    </source>
</reference>
<accession>A0ABT9E5U9</accession>
<name>A0ABT9E5U9_9PROT</name>
<dbReference type="Proteomes" id="UP001243009">
    <property type="component" value="Unassembled WGS sequence"/>
</dbReference>
<evidence type="ECO:0000313" key="2">
    <source>
        <dbReference type="Proteomes" id="UP001243009"/>
    </source>
</evidence>
<sequence length="193" mass="19657">MSTDLVDQLAGLPTDAPLALLRYRRADAHTHTAASHAALFAPAVPGAVSLVERRALGLYVAGLHRAEEHVAHFTATLGDATLAALVAEAVRETLATGPAGHYPPGPLSPEDTPPPAFALGAPLAAALGPRLVAGLAHAHAMVFHPRDASPEAFAALAAAGWDADGIVTLSQIVAFLAYQIRLVAGLRALAASA</sequence>
<proteinExistence type="predicted"/>
<protein>
    <submittedName>
        <fullName evidence="1">CMD domain protein</fullName>
    </submittedName>
</protein>
<dbReference type="EMBL" id="JAUTWS010000029">
    <property type="protein sequence ID" value="MDO9711477.1"/>
    <property type="molecule type" value="Genomic_DNA"/>
</dbReference>
<organism evidence="1 2">
    <name type="scientific">Paracraurococcus lichenis</name>
    <dbReference type="NCBI Taxonomy" id="3064888"/>
    <lineage>
        <taxon>Bacteria</taxon>
        <taxon>Pseudomonadati</taxon>
        <taxon>Pseudomonadota</taxon>
        <taxon>Alphaproteobacteria</taxon>
        <taxon>Acetobacterales</taxon>
        <taxon>Roseomonadaceae</taxon>
        <taxon>Paracraurococcus</taxon>
    </lineage>
</organism>
<dbReference type="InterPro" id="IPR023982">
    <property type="entry name" value="CHP04029_CMD-like"/>
</dbReference>
<dbReference type="SUPFAM" id="SSF69118">
    <property type="entry name" value="AhpD-like"/>
    <property type="match status" value="1"/>
</dbReference>
<dbReference type="InterPro" id="IPR029032">
    <property type="entry name" value="AhpD-like"/>
</dbReference>
<dbReference type="Gene3D" id="1.20.1290.10">
    <property type="entry name" value="AhpD-like"/>
    <property type="match status" value="1"/>
</dbReference>
<comment type="caution">
    <text evidence="1">The sequence shown here is derived from an EMBL/GenBank/DDBJ whole genome shotgun (WGS) entry which is preliminary data.</text>
</comment>
<gene>
    <name evidence="1" type="ORF">Q7A36_24230</name>
</gene>
<dbReference type="NCBIfam" id="TIGR04029">
    <property type="entry name" value="CMD_Avi_7170"/>
    <property type="match status" value="1"/>
</dbReference>
<dbReference type="RefSeq" id="WP_305106336.1">
    <property type="nucleotide sequence ID" value="NZ_JAUTWS010000029.1"/>
</dbReference>